<evidence type="ECO:0000313" key="8">
    <source>
        <dbReference type="Proteomes" id="UP000320461"/>
    </source>
</evidence>
<dbReference type="InterPro" id="IPR005669">
    <property type="entry name" value="Thiosulph/SO4-bd"/>
</dbReference>
<dbReference type="PROSITE" id="PS51257">
    <property type="entry name" value="PROKAR_LIPOPROTEIN"/>
    <property type="match status" value="1"/>
</dbReference>
<feature type="signal peptide" evidence="6">
    <location>
        <begin position="1"/>
        <end position="29"/>
    </location>
</feature>
<proteinExistence type="inferred from homology"/>
<evidence type="ECO:0000313" key="7">
    <source>
        <dbReference type="EMBL" id="GEA85676.1"/>
    </source>
</evidence>
<reference evidence="7 8" key="1">
    <citation type="submission" date="2019-06" db="EMBL/GenBank/DDBJ databases">
        <title>Whole genome shotgun sequence of Cellulomonas gelida NBRC 3748.</title>
        <authorList>
            <person name="Hosoyama A."/>
            <person name="Uohara A."/>
            <person name="Ohji S."/>
            <person name="Ichikawa N."/>
        </authorList>
    </citation>
    <scope>NUCLEOTIDE SEQUENCE [LARGE SCALE GENOMIC DNA]</scope>
    <source>
        <strain evidence="7 8">NBRC 3748</strain>
    </source>
</reference>
<dbReference type="GO" id="GO:0140104">
    <property type="term" value="F:molecular carrier activity"/>
    <property type="evidence" value="ECO:0007669"/>
    <property type="project" value="InterPro"/>
</dbReference>
<evidence type="ECO:0000256" key="4">
    <source>
        <dbReference type="ARBA" id="ARBA00022729"/>
    </source>
</evidence>
<keyword evidence="3" id="KW-0813">Transport</keyword>
<dbReference type="Proteomes" id="UP000320461">
    <property type="component" value="Unassembled WGS sequence"/>
</dbReference>
<gene>
    <name evidence="7" type="ORF">CGE01nite_29270</name>
</gene>
<dbReference type="Pfam" id="PF13531">
    <property type="entry name" value="SBP_bac_11"/>
    <property type="match status" value="1"/>
</dbReference>
<feature type="chain" id="PRO_5039311394" evidence="6">
    <location>
        <begin position="30"/>
        <end position="351"/>
    </location>
</feature>
<evidence type="ECO:0000256" key="6">
    <source>
        <dbReference type="SAM" id="SignalP"/>
    </source>
</evidence>
<dbReference type="GO" id="GO:0042597">
    <property type="term" value="C:periplasmic space"/>
    <property type="evidence" value="ECO:0007669"/>
    <property type="project" value="UniProtKB-SubCell"/>
</dbReference>
<protein>
    <submittedName>
        <fullName evidence="7">Sulfate ABC transporter substrate-binding protein</fullName>
    </submittedName>
</protein>
<dbReference type="NCBIfam" id="TIGR00971">
    <property type="entry name" value="3a0106s03"/>
    <property type="match status" value="1"/>
</dbReference>
<evidence type="ECO:0000256" key="1">
    <source>
        <dbReference type="ARBA" id="ARBA00004418"/>
    </source>
</evidence>
<dbReference type="AlphaFoldDB" id="A0A4Y3KPV8"/>
<dbReference type="Gene3D" id="3.40.190.10">
    <property type="entry name" value="Periplasmic binding protein-like II"/>
    <property type="match status" value="2"/>
</dbReference>
<comment type="caution">
    <text evidence="7">The sequence shown here is derived from an EMBL/GenBank/DDBJ whole genome shotgun (WGS) entry which is preliminary data.</text>
</comment>
<evidence type="ECO:0000256" key="5">
    <source>
        <dbReference type="ARBA" id="ARBA00022764"/>
    </source>
</evidence>
<dbReference type="GO" id="GO:1902358">
    <property type="term" value="P:sulfate transmembrane transport"/>
    <property type="evidence" value="ECO:0007669"/>
    <property type="project" value="InterPro"/>
</dbReference>
<sequence>MKSTLSGPRARTSSRLAAVLVAASLLAVAGCGSSDDTDTQAGATGGAAGGETSIDLVGFAVIQAAYDDLAQEFAATDAGKGVTVKGSFGASGAQSRAVIAGQDADLVALSLTPDVDNIAKEGLIDEAWSSGEDKGIVSDSVVVLAVRKGNPKGIHGWADIVKPGIGIVTADPGTSGAAKWNLLGAYSQALGENDDTAAAEAYLQQFIGNVVSWNDSGRTATDAFVKGTGDVLISYENEAIAARAAGIELDYVVPDTTFLIENPAAVTTTAPQAAKDFLAFIQSDEGQQVLTAHGFRSVSGLAPAQGVEGANDPANPFPDVDIITVEDLGGWSTVNDELFDKENGLVTKLRG</sequence>
<keyword evidence="5" id="KW-0574">Periplasm</keyword>
<organism evidence="7 8">
    <name type="scientific">Cellulomonas gelida</name>
    <dbReference type="NCBI Taxonomy" id="1712"/>
    <lineage>
        <taxon>Bacteria</taxon>
        <taxon>Bacillati</taxon>
        <taxon>Actinomycetota</taxon>
        <taxon>Actinomycetes</taxon>
        <taxon>Micrococcales</taxon>
        <taxon>Cellulomonadaceae</taxon>
        <taxon>Cellulomonas</taxon>
    </lineage>
</organism>
<name>A0A4Y3KPV8_9CELL</name>
<dbReference type="EMBL" id="BJLQ01000043">
    <property type="protein sequence ID" value="GEA85676.1"/>
    <property type="molecule type" value="Genomic_DNA"/>
</dbReference>
<evidence type="ECO:0000256" key="2">
    <source>
        <dbReference type="ARBA" id="ARBA00006099"/>
    </source>
</evidence>
<dbReference type="OrthoDB" id="9802127at2"/>
<dbReference type="PANTHER" id="PTHR30368:SF2">
    <property type="entry name" value="SULFATE-BINDING PROTEIN"/>
    <property type="match status" value="1"/>
</dbReference>
<dbReference type="RefSeq" id="WP_141371526.1">
    <property type="nucleotide sequence ID" value="NZ_BJLQ01000043.1"/>
</dbReference>
<accession>A0A4Y3KPV8</accession>
<keyword evidence="4 6" id="KW-0732">Signal</keyword>
<dbReference type="SUPFAM" id="SSF53850">
    <property type="entry name" value="Periplasmic binding protein-like II"/>
    <property type="match status" value="1"/>
</dbReference>
<keyword evidence="8" id="KW-1185">Reference proteome</keyword>
<dbReference type="PANTHER" id="PTHR30368">
    <property type="entry name" value="SULFATE-BINDING PROTEIN"/>
    <property type="match status" value="1"/>
</dbReference>
<comment type="subcellular location">
    <subcellularLocation>
        <location evidence="1">Periplasm</location>
    </subcellularLocation>
</comment>
<comment type="similarity">
    <text evidence="2">Belongs to the prokaryotic sulfate-binding protein family.</text>
</comment>
<evidence type="ECO:0000256" key="3">
    <source>
        <dbReference type="ARBA" id="ARBA00022448"/>
    </source>
</evidence>